<accession>A0A8H7U8P4</accession>
<dbReference type="PANTHER" id="PTHR45694">
    <property type="entry name" value="GLUTAREDOXIN 2"/>
    <property type="match status" value="1"/>
</dbReference>
<sequence>MFSKETCPFCMRAKDLLDDLDVPYKAYEFRFDREDRVVENHEVRRRLIELTKQSTVPNIFVNGKHLGGSSDLIDAHESGKLQKMLETKNPNWVDPSTVKSIPAGWSDADGKE</sequence>
<dbReference type="InterPro" id="IPR036249">
    <property type="entry name" value="Thioredoxin-like_sf"/>
</dbReference>
<dbReference type="Pfam" id="PF00462">
    <property type="entry name" value="Glutaredoxin"/>
    <property type="match status" value="1"/>
</dbReference>
<protein>
    <recommendedName>
        <fullName evidence="4">Glutaredoxin domain-containing protein</fullName>
    </recommendedName>
</protein>
<dbReference type="SUPFAM" id="SSF52833">
    <property type="entry name" value="Thioredoxin-like"/>
    <property type="match status" value="1"/>
</dbReference>
<evidence type="ECO:0000256" key="1">
    <source>
        <dbReference type="ARBA" id="ARBA00023157"/>
    </source>
</evidence>
<gene>
    <name evidence="5" type="ORF">INT43_004899</name>
</gene>
<dbReference type="AlphaFoldDB" id="A0A8H7U8P4"/>
<dbReference type="GO" id="GO:0015038">
    <property type="term" value="F:glutathione disulfide oxidoreductase activity"/>
    <property type="evidence" value="ECO:0007669"/>
    <property type="project" value="TreeGrafter"/>
</dbReference>
<dbReference type="InterPro" id="IPR014025">
    <property type="entry name" value="Glutaredoxin_subgr"/>
</dbReference>
<evidence type="ECO:0000313" key="6">
    <source>
        <dbReference type="Proteomes" id="UP000654370"/>
    </source>
</evidence>
<dbReference type="GO" id="GO:0034599">
    <property type="term" value="P:cellular response to oxidative stress"/>
    <property type="evidence" value="ECO:0007669"/>
    <property type="project" value="TreeGrafter"/>
</dbReference>
<dbReference type="Proteomes" id="UP000654370">
    <property type="component" value="Unassembled WGS sequence"/>
</dbReference>
<evidence type="ECO:0000259" key="4">
    <source>
        <dbReference type="Pfam" id="PF00462"/>
    </source>
</evidence>
<dbReference type="PANTHER" id="PTHR45694:SF18">
    <property type="entry name" value="GLUTAREDOXIN-1-RELATED"/>
    <property type="match status" value="1"/>
</dbReference>
<evidence type="ECO:0000256" key="2">
    <source>
        <dbReference type="ARBA" id="ARBA00023284"/>
    </source>
</evidence>
<dbReference type="GO" id="GO:0005737">
    <property type="term" value="C:cytoplasm"/>
    <property type="evidence" value="ECO:0007669"/>
    <property type="project" value="TreeGrafter"/>
</dbReference>
<proteinExistence type="predicted"/>
<feature type="region of interest" description="Disordered" evidence="3">
    <location>
        <begin position="92"/>
        <end position="112"/>
    </location>
</feature>
<feature type="domain" description="Glutaredoxin" evidence="4">
    <location>
        <begin position="1"/>
        <end position="65"/>
    </location>
</feature>
<dbReference type="PROSITE" id="PS00195">
    <property type="entry name" value="GLUTAREDOXIN_1"/>
    <property type="match status" value="1"/>
</dbReference>
<comment type="caution">
    <text evidence="5">The sequence shown here is derived from an EMBL/GenBank/DDBJ whole genome shotgun (WGS) entry which is preliminary data.</text>
</comment>
<dbReference type="CDD" id="cd03419">
    <property type="entry name" value="GRX_GRXh_1_2_like"/>
    <property type="match status" value="1"/>
</dbReference>
<evidence type="ECO:0000256" key="3">
    <source>
        <dbReference type="SAM" id="MobiDB-lite"/>
    </source>
</evidence>
<dbReference type="InterPro" id="IPR002109">
    <property type="entry name" value="Glutaredoxin"/>
</dbReference>
<dbReference type="PROSITE" id="PS51354">
    <property type="entry name" value="GLUTAREDOXIN_2"/>
    <property type="match status" value="1"/>
</dbReference>
<keyword evidence="6" id="KW-1185">Reference proteome</keyword>
<dbReference type="OrthoDB" id="418495at2759"/>
<dbReference type="InterPro" id="IPR011767">
    <property type="entry name" value="GLR_AS"/>
</dbReference>
<keyword evidence="1" id="KW-1015">Disulfide bond</keyword>
<evidence type="ECO:0000313" key="5">
    <source>
        <dbReference type="EMBL" id="KAG2172357.1"/>
    </source>
</evidence>
<dbReference type="Gene3D" id="3.40.30.10">
    <property type="entry name" value="Glutaredoxin"/>
    <property type="match status" value="1"/>
</dbReference>
<dbReference type="PRINTS" id="PR00160">
    <property type="entry name" value="GLUTAREDOXIN"/>
</dbReference>
<name>A0A8H7U8P4_MORIS</name>
<reference evidence="5" key="1">
    <citation type="submission" date="2020-12" db="EMBL/GenBank/DDBJ databases">
        <title>Metabolic potential, ecology and presence of endohyphal bacteria is reflected in genomic diversity of Mucoromycotina.</title>
        <authorList>
            <person name="Muszewska A."/>
            <person name="Okrasinska A."/>
            <person name="Steczkiewicz K."/>
            <person name="Drgas O."/>
            <person name="Orlowska M."/>
            <person name="Perlinska-Lenart U."/>
            <person name="Aleksandrzak-Piekarczyk T."/>
            <person name="Szatraj K."/>
            <person name="Zielenkiewicz U."/>
            <person name="Pilsyk S."/>
            <person name="Malc E."/>
            <person name="Mieczkowski P."/>
            <person name="Kruszewska J.S."/>
            <person name="Biernat P."/>
            <person name="Pawlowska J."/>
        </authorList>
    </citation>
    <scope>NUCLEOTIDE SEQUENCE</scope>
    <source>
        <strain evidence="5">WA0000067209</strain>
    </source>
</reference>
<keyword evidence="2" id="KW-0676">Redox-active center</keyword>
<organism evidence="5 6">
    <name type="scientific">Mortierella isabellina</name>
    <name type="common">Filamentous fungus</name>
    <name type="synonym">Umbelopsis isabellina</name>
    <dbReference type="NCBI Taxonomy" id="91625"/>
    <lineage>
        <taxon>Eukaryota</taxon>
        <taxon>Fungi</taxon>
        <taxon>Fungi incertae sedis</taxon>
        <taxon>Mucoromycota</taxon>
        <taxon>Mucoromycotina</taxon>
        <taxon>Umbelopsidomycetes</taxon>
        <taxon>Umbelopsidales</taxon>
        <taxon>Umbelopsidaceae</taxon>
        <taxon>Umbelopsis</taxon>
    </lineage>
</organism>
<dbReference type="EMBL" id="JAEPQZ010000017">
    <property type="protein sequence ID" value="KAG2172357.1"/>
    <property type="molecule type" value="Genomic_DNA"/>
</dbReference>